<evidence type="ECO:0000256" key="15">
    <source>
        <dbReference type="ARBA" id="ARBA00074132"/>
    </source>
</evidence>
<keyword evidence="9 19" id="KW-1133">Transmembrane helix</keyword>
<evidence type="ECO:0000256" key="18">
    <source>
        <dbReference type="SAM" id="MobiDB-lite"/>
    </source>
</evidence>
<evidence type="ECO:0000256" key="9">
    <source>
        <dbReference type="ARBA" id="ARBA00022989"/>
    </source>
</evidence>
<evidence type="ECO:0000313" key="22">
    <source>
        <dbReference type="Proteomes" id="UP000472271"/>
    </source>
</evidence>
<reference evidence="21" key="3">
    <citation type="submission" date="2025-09" db="UniProtKB">
        <authorList>
            <consortium name="Ensembl"/>
        </authorList>
    </citation>
    <scope>IDENTIFICATION</scope>
</reference>
<evidence type="ECO:0000256" key="16">
    <source>
        <dbReference type="ARBA" id="ARBA00083064"/>
    </source>
</evidence>
<dbReference type="Gene3D" id="2.130.10.10">
    <property type="entry name" value="YVTN repeat-like/Quinoprotein amine dehydrogenase"/>
    <property type="match status" value="1"/>
</dbReference>
<evidence type="ECO:0000256" key="5">
    <source>
        <dbReference type="ARBA" id="ARBA00022692"/>
    </source>
</evidence>
<dbReference type="InterPro" id="IPR027231">
    <property type="entry name" value="Semaphorin"/>
</dbReference>
<evidence type="ECO:0000256" key="2">
    <source>
        <dbReference type="ARBA" id="ARBA00009492"/>
    </source>
</evidence>
<evidence type="ECO:0000256" key="7">
    <source>
        <dbReference type="ARBA" id="ARBA00022782"/>
    </source>
</evidence>
<dbReference type="InterPro" id="IPR016201">
    <property type="entry name" value="PSI"/>
</dbReference>
<dbReference type="SUPFAM" id="SSF101912">
    <property type="entry name" value="Sema domain"/>
    <property type="match status" value="1"/>
</dbReference>
<feature type="domain" description="Sema" evidence="20">
    <location>
        <begin position="1"/>
        <end position="436"/>
    </location>
</feature>
<evidence type="ECO:0000259" key="20">
    <source>
        <dbReference type="PROSITE" id="PS51004"/>
    </source>
</evidence>
<evidence type="ECO:0000256" key="10">
    <source>
        <dbReference type="ARBA" id="ARBA00023136"/>
    </source>
</evidence>
<keyword evidence="13" id="KW-0393">Immunoglobulin domain</keyword>
<feature type="compositionally biased region" description="Polar residues" evidence="18">
    <location>
        <begin position="633"/>
        <end position="644"/>
    </location>
</feature>
<dbReference type="GO" id="GO:0071526">
    <property type="term" value="P:semaphorin-plexin signaling pathway"/>
    <property type="evidence" value="ECO:0007669"/>
    <property type="project" value="TreeGrafter"/>
</dbReference>
<comment type="caution">
    <text evidence="17">Lacks conserved residue(s) required for the propagation of feature annotation.</text>
</comment>
<evidence type="ECO:0000256" key="1">
    <source>
        <dbReference type="ARBA" id="ARBA00004479"/>
    </source>
</evidence>
<dbReference type="Proteomes" id="UP000472271">
    <property type="component" value="Chromosome 3"/>
</dbReference>
<keyword evidence="3" id="KW-0217">Developmental protein</keyword>
<dbReference type="InterPro" id="IPR001627">
    <property type="entry name" value="Semap_dom"/>
</dbReference>
<evidence type="ECO:0000256" key="3">
    <source>
        <dbReference type="ARBA" id="ARBA00022473"/>
    </source>
</evidence>
<comment type="subcellular location">
    <subcellularLocation>
        <location evidence="1">Membrane</location>
        <topology evidence="1">Single-pass type I membrane protein</topology>
    </subcellularLocation>
</comment>
<keyword evidence="11" id="KW-1015">Disulfide bond</keyword>
<dbReference type="PROSITE" id="PS51004">
    <property type="entry name" value="SEMA"/>
    <property type="match status" value="1"/>
</dbReference>
<dbReference type="FunFam" id="3.30.1680.10:FF:000022">
    <property type="entry name" value="Semaphorin 4B"/>
    <property type="match status" value="1"/>
</dbReference>
<keyword evidence="22" id="KW-1185">Reference proteome</keyword>
<dbReference type="GO" id="GO:0030215">
    <property type="term" value="F:semaphorin receptor binding"/>
    <property type="evidence" value="ECO:0007669"/>
    <property type="project" value="InterPro"/>
</dbReference>
<keyword evidence="5 19" id="KW-0812">Transmembrane</keyword>
<keyword evidence="12" id="KW-0325">Glycoprotein</keyword>
<evidence type="ECO:0000256" key="13">
    <source>
        <dbReference type="ARBA" id="ARBA00023319"/>
    </source>
</evidence>
<dbReference type="Gene3D" id="3.30.1680.10">
    <property type="entry name" value="ligand-binding face of the semaphorins, domain 2"/>
    <property type="match status" value="1"/>
</dbReference>
<keyword evidence="7" id="KW-0221">Differentiation</keyword>
<protein>
    <recommendedName>
        <fullName evidence="15">Semaphorin-4B</fullName>
    </recommendedName>
    <alternativeName>
        <fullName evidence="16">Semaphorin-C</fullName>
    </alternativeName>
</protein>
<dbReference type="GO" id="GO:0030335">
    <property type="term" value="P:positive regulation of cell migration"/>
    <property type="evidence" value="ECO:0007669"/>
    <property type="project" value="TreeGrafter"/>
</dbReference>
<dbReference type="GO" id="GO:0045499">
    <property type="term" value="F:chemorepellent activity"/>
    <property type="evidence" value="ECO:0007669"/>
    <property type="project" value="TreeGrafter"/>
</dbReference>
<dbReference type="Ensembl" id="ENSSORT00005037328.1">
    <property type="protein sequence ID" value="ENSSORP00005036367.1"/>
    <property type="gene ID" value="ENSSORG00005016729.1"/>
</dbReference>
<evidence type="ECO:0000256" key="6">
    <source>
        <dbReference type="ARBA" id="ARBA00022729"/>
    </source>
</evidence>
<dbReference type="InterPro" id="IPR002165">
    <property type="entry name" value="Plexin_repeat"/>
</dbReference>
<dbReference type="GO" id="GO:0001755">
    <property type="term" value="P:neural crest cell migration"/>
    <property type="evidence" value="ECO:0007669"/>
    <property type="project" value="TreeGrafter"/>
</dbReference>
<dbReference type="Pfam" id="PF01403">
    <property type="entry name" value="Sema"/>
    <property type="match status" value="1"/>
</dbReference>
<comment type="function">
    <text evidence="14">Inhibits axonal extension by providing local signals to specify territories inaccessible for growing axons.</text>
</comment>
<keyword evidence="4" id="KW-0597">Phosphoprotein</keyword>
<reference evidence="21" key="2">
    <citation type="submission" date="2025-08" db="UniProtKB">
        <authorList>
            <consortium name="Ensembl"/>
        </authorList>
    </citation>
    <scope>IDENTIFICATION</scope>
</reference>
<evidence type="ECO:0000256" key="17">
    <source>
        <dbReference type="PROSITE-ProRule" id="PRU00352"/>
    </source>
</evidence>
<dbReference type="SMART" id="SM00423">
    <property type="entry name" value="PSI"/>
    <property type="match status" value="1"/>
</dbReference>
<dbReference type="PANTHER" id="PTHR11036">
    <property type="entry name" value="SEMAPHORIN"/>
    <property type="match status" value="1"/>
</dbReference>
<reference evidence="21" key="1">
    <citation type="submission" date="2019-06" db="EMBL/GenBank/DDBJ databases">
        <authorList>
            <consortium name="Wellcome Sanger Institute Data Sharing"/>
        </authorList>
    </citation>
    <scope>NUCLEOTIDE SEQUENCE [LARGE SCALE GENOMIC DNA]</scope>
</reference>
<sequence>MVPIFHMTYSGSLFHLQLTWGTPAGKREECSFKGKNLETDCFNYIKILLRLNSTHLYVCGTYAFSPICAYINTSTFTLERDEVGEVVMEDGRSRCPFNPEYKSTAIIVDGELYTGTVSNFQGNEPVIYKSLGQGTALKTENSLKWLQDPVFVGSAYIEESQPIGNPVGDDDKIYFFFSEAGKEFDFFDNTIVSRIARVCKGDKGGERVLQKKWTTFLKAQLLCSLPDDGFPFNIIQDMFVLKPMGDSWEKYAFYANHVLFRYKGASGSSAVCAFTMAQVERAFSGRYREVNRETQQWYTYNHPVPEPRPGVCVTSHARQMGIQSSLHMPDKVLNFVKDHFLMDSVIRSAPLLLKRSVRYTQIAVHKIQGMERAYDVLFIGTDDGKLHKAINANDKMHIIEEMILFPEPQPVQHIELDPQRGLLFVSSYSGLVEVPVANCSNYLSCGECVLSRDPYCAWTGRLCRDVRMAPPDSHWQQDVEEADTSAICNSARSARPAFVTIPANTFRVLPCKLRSNLARRRWHYSDSASQFLYATPEGNLVVVAQADRMETYECWSEEEGFRQLLANYCVRAEPRHESTTLIVCALLAFSLVVFSLFVIYRNRDHMKSMLKQGECPNMQQKKPRIVGKPTESLPLNGNTIPVSTSDHKGYQTLNDNYICSTPTHESSPDNSKSFSESSDRRPLNIKESHVEYSPTCPRPRVRLGSEIKDSIV</sequence>
<evidence type="ECO:0000256" key="8">
    <source>
        <dbReference type="ARBA" id="ARBA00022902"/>
    </source>
</evidence>
<evidence type="ECO:0000256" key="11">
    <source>
        <dbReference type="ARBA" id="ARBA00023157"/>
    </source>
</evidence>
<dbReference type="FunFam" id="2.130.10.10:FF:000033">
    <property type="entry name" value="Semaphorin 4B"/>
    <property type="match status" value="1"/>
</dbReference>
<feature type="compositionally biased region" description="Basic and acidic residues" evidence="18">
    <location>
        <begin position="677"/>
        <end position="690"/>
    </location>
</feature>
<evidence type="ECO:0000256" key="19">
    <source>
        <dbReference type="SAM" id="Phobius"/>
    </source>
</evidence>
<dbReference type="Pfam" id="PF01437">
    <property type="entry name" value="PSI"/>
    <property type="match status" value="1"/>
</dbReference>
<feature type="compositionally biased region" description="Polar residues" evidence="18">
    <location>
        <begin position="651"/>
        <end position="676"/>
    </location>
</feature>
<keyword evidence="8" id="KW-0524">Neurogenesis</keyword>
<name>A0A673B6W3_9TELE</name>
<dbReference type="GO" id="GO:0005886">
    <property type="term" value="C:plasma membrane"/>
    <property type="evidence" value="ECO:0007669"/>
    <property type="project" value="TreeGrafter"/>
</dbReference>
<organism evidence="21 22">
    <name type="scientific">Sphaeramia orbicularis</name>
    <name type="common">orbiculate cardinalfish</name>
    <dbReference type="NCBI Taxonomy" id="375764"/>
    <lineage>
        <taxon>Eukaryota</taxon>
        <taxon>Metazoa</taxon>
        <taxon>Chordata</taxon>
        <taxon>Craniata</taxon>
        <taxon>Vertebrata</taxon>
        <taxon>Euteleostomi</taxon>
        <taxon>Actinopterygii</taxon>
        <taxon>Neopterygii</taxon>
        <taxon>Teleostei</taxon>
        <taxon>Neoteleostei</taxon>
        <taxon>Acanthomorphata</taxon>
        <taxon>Gobiaria</taxon>
        <taxon>Kurtiformes</taxon>
        <taxon>Apogonoidei</taxon>
        <taxon>Apogonidae</taxon>
        <taxon>Apogoninae</taxon>
        <taxon>Sphaeramia</taxon>
    </lineage>
</organism>
<dbReference type="InterPro" id="IPR036352">
    <property type="entry name" value="Semap_dom_sf"/>
</dbReference>
<keyword evidence="6" id="KW-0732">Signal</keyword>
<evidence type="ECO:0000256" key="12">
    <source>
        <dbReference type="ARBA" id="ARBA00023180"/>
    </source>
</evidence>
<feature type="transmembrane region" description="Helical" evidence="19">
    <location>
        <begin position="579"/>
        <end position="600"/>
    </location>
</feature>
<dbReference type="AlphaFoldDB" id="A0A673B6W3"/>
<evidence type="ECO:0000313" key="21">
    <source>
        <dbReference type="Ensembl" id="ENSSORP00005036367.1"/>
    </source>
</evidence>
<feature type="compositionally biased region" description="Basic and acidic residues" evidence="18">
    <location>
        <begin position="703"/>
        <end position="712"/>
    </location>
</feature>
<dbReference type="SUPFAM" id="SSF103575">
    <property type="entry name" value="Plexin repeat"/>
    <property type="match status" value="1"/>
</dbReference>
<accession>A0A673B6W3</accession>
<feature type="region of interest" description="Disordered" evidence="18">
    <location>
        <begin position="627"/>
        <end position="712"/>
    </location>
</feature>
<gene>
    <name evidence="21" type="primary">sema4bb</name>
</gene>
<proteinExistence type="inferred from homology"/>
<evidence type="ECO:0000256" key="4">
    <source>
        <dbReference type="ARBA" id="ARBA00022553"/>
    </source>
</evidence>
<evidence type="ECO:0000256" key="14">
    <source>
        <dbReference type="ARBA" id="ARBA00057157"/>
    </source>
</evidence>
<dbReference type="InterPro" id="IPR015943">
    <property type="entry name" value="WD40/YVTN_repeat-like_dom_sf"/>
</dbReference>
<comment type="similarity">
    <text evidence="2">Belongs to the semaphorin family.</text>
</comment>
<keyword evidence="10 19" id="KW-0472">Membrane</keyword>
<dbReference type="SMART" id="SM00630">
    <property type="entry name" value="Sema"/>
    <property type="match status" value="1"/>
</dbReference>
<dbReference type="GO" id="GO:0007411">
    <property type="term" value="P:axon guidance"/>
    <property type="evidence" value="ECO:0007669"/>
    <property type="project" value="TreeGrafter"/>
</dbReference>
<dbReference type="PANTHER" id="PTHR11036:SF14">
    <property type="entry name" value="SEMAPHORIN-4B"/>
    <property type="match status" value="1"/>
</dbReference>